<evidence type="ECO:0008006" key="3">
    <source>
        <dbReference type="Google" id="ProtNLM"/>
    </source>
</evidence>
<reference evidence="1 2" key="1">
    <citation type="submission" date="2023-03" db="EMBL/GenBank/DDBJ databases">
        <title>Draft genome sequence of Thalassotalea insulae KCTC 62186T.</title>
        <authorList>
            <person name="Sawabe T."/>
        </authorList>
    </citation>
    <scope>NUCLEOTIDE SEQUENCE [LARGE SCALE GENOMIC DNA]</scope>
    <source>
        <strain evidence="1 2">KCTC 62186</strain>
    </source>
</reference>
<sequence length="286" mass="33055">MQKSLITVVLFTYFVLTPRVFANSIIFYGSHSGSYQTEILQHALSYLPEKHYQIVNFSGQIPKQRAFDFMNAHQELDVIFGGATINREQQGLAIRIPLLKGLNGWRLPLVHKKTPEIFKNINTLAQFKQLVPGQFHSWSDTKVLESNGIRVEKGSDFEGLFLMLAKQRFDYFPRSILEVFRELNARENLDITIDNSVLIYYPTAYYFYVAHDNEQLAQDITTGLEQAIADGSFDAIFTKHFSQPIEQISAIKRKVFFLNNPYLPEKTPLSRKELWLHFPAKSEIIQ</sequence>
<name>A0ABQ6GTK2_9GAMM</name>
<dbReference type="Gene3D" id="3.40.190.10">
    <property type="entry name" value="Periplasmic binding protein-like II"/>
    <property type="match status" value="1"/>
</dbReference>
<dbReference type="RefSeq" id="WP_284245180.1">
    <property type="nucleotide sequence ID" value="NZ_BSST01000001.1"/>
</dbReference>
<dbReference type="SUPFAM" id="SSF53850">
    <property type="entry name" value="Periplasmic binding protein-like II"/>
    <property type="match status" value="1"/>
</dbReference>
<keyword evidence="2" id="KW-1185">Reference proteome</keyword>
<protein>
    <recommendedName>
        <fullName evidence="3">Solute-binding protein family 3/N-terminal domain-containing protein</fullName>
    </recommendedName>
</protein>
<evidence type="ECO:0000313" key="1">
    <source>
        <dbReference type="EMBL" id="GLX79275.1"/>
    </source>
</evidence>
<gene>
    <name evidence="1" type="ORF">tinsulaeT_26150</name>
</gene>
<organism evidence="1 2">
    <name type="scientific">Thalassotalea insulae</name>
    <dbReference type="NCBI Taxonomy" id="2056778"/>
    <lineage>
        <taxon>Bacteria</taxon>
        <taxon>Pseudomonadati</taxon>
        <taxon>Pseudomonadota</taxon>
        <taxon>Gammaproteobacteria</taxon>
        <taxon>Alteromonadales</taxon>
        <taxon>Colwelliaceae</taxon>
        <taxon>Thalassotalea</taxon>
    </lineage>
</organism>
<dbReference type="Proteomes" id="UP001157186">
    <property type="component" value="Unassembled WGS sequence"/>
</dbReference>
<dbReference type="EMBL" id="BSST01000001">
    <property type="protein sequence ID" value="GLX79275.1"/>
    <property type="molecule type" value="Genomic_DNA"/>
</dbReference>
<comment type="caution">
    <text evidence="1">The sequence shown here is derived from an EMBL/GenBank/DDBJ whole genome shotgun (WGS) entry which is preliminary data.</text>
</comment>
<evidence type="ECO:0000313" key="2">
    <source>
        <dbReference type="Proteomes" id="UP001157186"/>
    </source>
</evidence>
<proteinExistence type="predicted"/>
<accession>A0ABQ6GTK2</accession>